<dbReference type="Proteomes" id="UP001141806">
    <property type="component" value="Unassembled WGS sequence"/>
</dbReference>
<proteinExistence type="predicted"/>
<reference evidence="1" key="1">
    <citation type="journal article" date="2023" name="Plant J.">
        <title>The genome of the king protea, Protea cynaroides.</title>
        <authorList>
            <person name="Chang J."/>
            <person name="Duong T.A."/>
            <person name="Schoeman C."/>
            <person name="Ma X."/>
            <person name="Roodt D."/>
            <person name="Barker N."/>
            <person name="Li Z."/>
            <person name="Van de Peer Y."/>
            <person name="Mizrachi E."/>
        </authorList>
    </citation>
    <scope>NUCLEOTIDE SEQUENCE</scope>
    <source>
        <tissue evidence="1">Young leaves</tissue>
    </source>
</reference>
<organism evidence="1 2">
    <name type="scientific">Protea cynaroides</name>
    <dbReference type="NCBI Taxonomy" id="273540"/>
    <lineage>
        <taxon>Eukaryota</taxon>
        <taxon>Viridiplantae</taxon>
        <taxon>Streptophyta</taxon>
        <taxon>Embryophyta</taxon>
        <taxon>Tracheophyta</taxon>
        <taxon>Spermatophyta</taxon>
        <taxon>Magnoliopsida</taxon>
        <taxon>Proteales</taxon>
        <taxon>Proteaceae</taxon>
        <taxon>Protea</taxon>
    </lineage>
</organism>
<name>A0A9Q0KUL3_9MAGN</name>
<evidence type="ECO:0000313" key="2">
    <source>
        <dbReference type="Proteomes" id="UP001141806"/>
    </source>
</evidence>
<protein>
    <submittedName>
        <fullName evidence="1">Uncharacterized protein</fullName>
    </submittedName>
</protein>
<evidence type="ECO:0000313" key="1">
    <source>
        <dbReference type="EMBL" id="KAJ4977123.1"/>
    </source>
</evidence>
<comment type="caution">
    <text evidence="1">The sequence shown here is derived from an EMBL/GenBank/DDBJ whole genome shotgun (WGS) entry which is preliminary data.</text>
</comment>
<accession>A0A9Q0KUL3</accession>
<gene>
    <name evidence="1" type="ORF">NE237_002229</name>
</gene>
<sequence>MNPTNPSVSMPVPNPNHLNLNHVLQNIVTENPPSTPGLQNVVTENQVSGIVFGTTDVITFEIASQVIIPCSGPLSDIPMNSIPNQQVNPRRSYASVAQSNITVIDNSHANLASHDYRPTLPDVDELPDPIIIGGVPHTTIPQDAYERQVLRHRHQQELPNVEPIANQAGNNGTEYLVVTAATFEENTSSAIPIAGLVTQNMHSNRWADLAKEEENDHVTNEDIDKQLPNVIEPNMPTSVSHMAVNTETVVIGVEYQVASTDDEDDIDRSIGSSSFG</sequence>
<keyword evidence="2" id="KW-1185">Reference proteome</keyword>
<dbReference type="EMBL" id="JAMYWD010000003">
    <property type="protein sequence ID" value="KAJ4977123.1"/>
    <property type="molecule type" value="Genomic_DNA"/>
</dbReference>
<dbReference type="AlphaFoldDB" id="A0A9Q0KUL3"/>